<accession>A0A0N5CGF5</accession>
<organism evidence="2 3">
    <name type="scientific">Strongyloides papillosus</name>
    <name type="common">Intestinal threadworm</name>
    <dbReference type="NCBI Taxonomy" id="174720"/>
    <lineage>
        <taxon>Eukaryota</taxon>
        <taxon>Metazoa</taxon>
        <taxon>Ecdysozoa</taxon>
        <taxon>Nematoda</taxon>
        <taxon>Chromadorea</taxon>
        <taxon>Rhabditida</taxon>
        <taxon>Tylenchina</taxon>
        <taxon>Panagrolaimomorpha</taxon>
        <taxon>Strongyloidoidea</taxon>
        <taxon>Strongyloididae</taxon>
        <taxon>Strongyloides</taxon>
    </lineage>
</organism>
<dbReference type="WBParaSite" id="SPAL_0001693200.1">
    <property type="protein sequence ID" value="SPAL_0001693200.1"/>
    <property type="gene ID" value="SPAL_0001693200"/>
</dbReference>
<protein>
    <submittedName>
        <fullName evidence="3">Reverse transcriptase domain-containing protein</fullName>
    </submittedName>
</protein>
<evidence type="ECO:0000313" key="3">
    <source>
        <dbReference type="WBParaSite" id="SPAL_0001693200.1"/>
    </source>
</evidence>
<proteinExistence type="predicted"/>
<dbReference type="Proteomes" id="UP000046392">
    <property type="component" value="Unplaced"/>
</dbReference>
<sequence length="224" mass="25085">MGNHGQANILSLDRSDALKIVCNNMSDVVYDAGGFQERETGGRKVENGPLLELSMKRRNFKKERDAAVLDSRLACKLVSGNLCEGTGINEISEGKGTKEAQKIEKVVFVDRVKDPSCKIQELKKLSAMDKEVLKVKFWKGRENYPVPFEDDFCVGKSNSGPYEIQGFKDANVWIKPVNGGVVVKRHRKFLKKMLVYEWSPEKNEGGNSEVKEAESSKGEEVILK</sequence>
<keyword evidence="2" id="KW-1185">Reference proteome</keyword>
<reference evidence="3" key="1">
    <citation type="submission" date="2017-02" db="UniProtKB">
        <authorList>
            <consortium name="WormBaseParasite"/>
        </authorList>
    </citation>
    <scope>IDENTIFICATION</scope>
</reference>
<name>A0A0N5CGF5_STREA</name>
<evidence type="ECO:0000313" key="2">
    <source>
        <dbReference type="Proteomes" id="UP000046392"/>
    </source>
</evidence>
<feature type="region of interest" description="Disordered" evidence="1">
    <location>
        <begin position="201"/>
        <end position="224"/>
    </location>
</feature>
<evidence type="ECO:0000256" key="1">
    <source>
        <dbReference type="SAM" id="MobiDB-lite"/>
    </source>
</evidence>
<dbReference type="AlphaFoldDB" id="A0A0N5CGF5"/>